<dbReference type="Gene3D" id="1.20.5.170">
    <property type="match status" value="1"/>
</dbReference>
<evidence type="ECO:0000256" key="5">
    <source>
        <dbReference type="SAM" id="Coils"/>
    </source>
</evidence>
<dbReference type="Proteomes" id="UP000887568">
    <property type="component" value="Unplaced"/>
</dbReference>
<dbReference type="GO" id="GO:0042127">
    <property type="term" value="P:regulation of cell population proliferation"/>
    <property type="evidence" value="ECO:0007669"/>
    <property type="project" value="TreeGrafter"/>
</dbReference>
<dbReference type="InterPro" id="IPR005643">
    <property type="entry name" value="JNK"/>
</dbReference>
<proteinExistence type="inferred from homology"/>
<dbReference type="PROSITE" id="PS50217">
    <property type="entry name" value="BZIP"/>
    <property type="match status" value="1"/>
</dbReference>
<dbReference type="EnsemblMetazoa" id="XM_038192565.1">
    <property type="protein sequence ID" value="XP_038048493.1"/>
    <property type="gene ID" value="LOC119722444"/>
</dbReference>
<evidence type="ECO:0000256" key="4">
    <source>
        <dbReference type="ARBA" id="ARBA00023163"/>
    </source>
</evidence>
<dbReference type="PROSITE" id="PS00036">
    <property type="entry name" value="BZIP_BASIC"/>
    <property type="match status" value="1"/>
</dbReference>
<dbReference type="InterPro" id="IPR046347">
    <property type="entry name" value="bZIP_sf"/>
</dbReference>
<accession>A0A913Z9N4</accession>
<evidence type="ECO:0000259" key="6">
    <source>
        <dbReference type="PROSITE" id="PS50217"/>
    </source>
</evidence>
<feature type="domain" description="BZIP" evidence="6">
    <location>
        <begin position="247"/>
        <end position="310"/>
    </location>
</feature>
<dbReference type="SUPFAM" id="SSF57959">
    <property type="entry name" value="Leucine zipper domain"/>
    <property type="match status" value="1"/>
</dbReference>
<evidence type="ECO:0000313" key="7">
    <source>
        <dbReference type="EnsemblMetazoa" id="XP_038048493.1"/>
    </source>
</evidence>
<dbReference type="FunFam" id="1.20.5.170:FF:000012">
    <property type="entry name" value="Putative transcription factor AP-1"/>
    <property type="match status" value="1"/>
</dbReference>
<feature type="coiled-coil region" evidence="5">
    <location>
        <begin position="245"/>
        <end position="299"/>
    </location>
</feature>
<organism evidence="7 8">
    <name type="scientific">Patiria miniata</name>
    <name type="common">Bat star</name>
    <name type="synonym">Asterina miniata</name>
    <dbReference type="NCBI Taxonomy" id="46514"/>
    <lineage>
        <taxon>Eukaryota</taxon>
        <taxon>Metazoa</taxon>
        <taxon>Echinodermata</taxon>
        <taxon>Eleutherozoa</taxon>
        <taxon>Asterozoa</taxon>
        <taxon>Asteroidea</taxon>
        <taxon>Valvatacea</taxon>
        <taxon>Valvatida</taxon>
        <taxon>Asterinidae</taxon>
        <taxon>Patiria</taxon>
    </lineage>
</organism>
<evidence type="ECO:0000313" key="8">
    <source>
        <dbReference type="Proteomes" id="UP000887568"/>
    </source>
</evidence>
<dbReference type="SUPFAM" id="SSF47454">
    <property type="entry name" value="A DNA-binding domain in eukaryotic transcription factors"/>
    <property type="match status" value="1"/>
</dbReference>
<dbReference type="GeneID" id="119722444"/>
<protein>
    <recommendedName>
        <fullName evidence="6">BZIP domain-containing protein</fullName>
    </recommendedName>
</protein>
<comment type="similarity">
    <text evidence="1">Belongs to the bZIP family. Jun subfamily.</text>
</comment>
<dbReference type="InterPro" id="IPR004827">
    <property type="entry name" value="bZIP"/>
</dbReference>
<evidence type="ECO:0000256" key="1">
    <source>
        <dbReference type="ARBA" id="ARBA00006882"/>
    </source>
</evidence>
<dbReference type="GO" id="GO:0005667">
    <property type="term" value="C:transcription regulator complex"/>
    <property type="evidence" value="ECO:0007669"/>
    <property type="project" value="TreeGrafter"/>
</dbReference>
<dbReference type="PRINTS" id="PR00043">
    <property type="entry name" value="LEUZIPPRJUN"/>
</dbReference>
<keyword evidence="8" id="KW-1185">Reference proteome</keyword>
<dbReference type="InterPro" id="IPR008917">
    <property type="entry name" value="TF_DNA-bd_sf"/>
</dbReference>
<keyword evidence="5" id="KW-0175">Coiled coil</keyword>
<dbReference type="GO" id="GO:0051726">
    <property type="term" value="P:regulation of cell cycle"/>
    <property type="evidence" value="ECO:0007669"/>
    <property type="project" value="TreeGrafter"/>
</dbReference>
<dbReference type="GO" id="GO:0000981">
    <property type="term" value="F:DNA-binding transcription factor activity, RNA polymerase II-specific"/>
    <property type="evidence" value="ECO:0007669"/>
    <property type="project" value="TreeGrafter"/>
</dbReference>
<dbReference type="GO" id="GO:0000978">
    <property type="term" value="F:RNA polymerase II cis-regulatory region sequence-specific DNA binding"/>
    <property type="evidence" value="ECO:0007669"/>
    <property type="project" value="TreeGrafter"/>
</dbReference>
<dbReference type="CDD" id="cd14696">
    <property type="entry name" value="bZIP_Jun"/>
    <property type="match status" value="1"/>
</dbReference>
<dbReference type="InterPro" id="IPR002112">
    <property type="entry name" value="Leuzip_Jun"/>
</dbReference>
<sequence>MSSVKKHKPSSMAMETVQNFYDDPHNPWLNKKKTMTLDLVSNGSTKKRASALALLSTPDVQMLKLASPELEKMIISQQGTVCTTPTPTQFICPKNVTDEQAAFAQGFVEALQSLHQTHHAPGDGDDSSGSDEEEDGKVALMQVIQQAPAQNSCIVTTAAAAAAAAVGLEYNPAMPTTTSLPGTTINYPIRTSAITTMSTVDTSVITNNGWSPMAHIKQELEQPQIVPVFNGHGTPPLSPINMESQERIKAERKRLRNRVAASKCRRRKLERISRLEDKVKDLKDQNTQLSSTATKLRDQVCQLKQSVMEHVKNGCQVMLAQQLAF</sequence>
<dbReference type="PANTHER" id="PTHR11462">
    <property type="entry name" value="JUN TRANSCRIPTION FACTOR-RELATED"/>
    <property type="match status" value="1"/>
</dbReference>
<dbReference type="OMA" id="LNGCQRQ"/>
<name>A0A913Z9N4_PATMI</name>
<dbReference type="OrthoDB" id="2187714at2759"/>
<evidence type="ECO:0000256" key="3">
    <source>
        <dbReference type="ARBA" id="ARBA00023125"/>
    </source>
</evidence>
<dbReference type="PANTHER" id="PTHR11462:SF35">
    <property type="entry name" value="TRANSCRIPTION FACTOR JRA"/>
    <property type="match status" value="1"/>
</dbReference>
<dbReference type="Pfam" id="PF00170">
    <property type="entry name" value="bZIP_1"/>
    <property type="match status" value="1"/>
</dbReference>
<reference evidence="7" key="1">
    <citation type="submission" date="2022-11" db="UniProtKB">
        <authorList>
            <consortium name="EnsemblMetazoa"/>
        </authorList>
    </citation>
    <scope>IDENTIFICATION</scope>
</reference>
<dbReference type="RefSeq" id="XP_038048493.1">
    <property type="nucleotide sequence ID" value="XM_038192565.1"/>
</dbReference>
<keyword evidence="3" id="KW-0238">DNA-binding</keyword>
<keyword evidence="2" id="KW-0805">Transcription regulation</keyword>
<dbReference type="InterPro" id="IPR050946">
    <property type="entry name" value="AP-1_TF_bZIP"/>
</dbReference>
<dbReference type="Pfam" id="PF03957">
    <property type="entry name" value="Jun"/>
    <property type="match status" value="1"/>
</dbReference>
<keyword evidence="4" id="KW-0804">Transcription</keyword>
<dbReference type="SMART" id="SM00338">
    <property type="entry name" value="BRLZ"/>
    <property type="match status" value="1"/>
</dbReference>
<dbReference type="AlphaFoldDB" id="A0A913Z9N4"/>
<evidence type="ECO:0000256" key="2">
    <source>
        <dbReference type="ARBA" id="ARBA00023015"/>
    </source>
</evidence>